<dbReference type="OrthoDB" id="10476062at2759"/>
<gene>
    <name evidence="2" type="ORF">BWQ96_03535</name>
</gene>
<keyword evidence="3" id="KW-1185">Reference proteome</keyword>
<sequence length="1040" mass="115455">MERVVEAARLATLLRDLRSRWPRLRFASQRIEALHALPSVPQGVPHAIRRALLADLTITVSELLSLPHHQPQQPRQDSAKPLSTAPTFSEHVIKALCDVLTDAIPPAAPSFHTSATRELNLAIAHLFHLFLSLLHCERALFVRIALLDALLALARLCSPSLLAAFLPGVASSLCAFLRNAASSHSSLTPRALQLLSVFLPVLNVHHSSPVVASPSSQTSFSDALRRRRAPTEAPCRTHQPSDLPDASRSLLVTRDSAWLDATVPALTAQLLRIVHTPAGPLSHSSPACRVAFAIFARDCLYIPPLFEVVRLRNALILSLLMLRADRFDDVSSQTNSIVSQLVPTRELLNVFLHAFRALANNSHPARVCPEDDVVQRFVSFDEQRLQKCLHAVFVLLFPPNASQPLLEQRRLASFITSLGPNTFANMLCSLFRRLYVYPAIPPDPHHVRQSCCNVACEAAFRAGQTSCMYTLMPQLLVLAEEAVKFEDKAHCALLLCALMRGALVSARDPDVLRLVGELFELLNHFLVPAFDYSDAQSEHASDAVIALKVCLLSSFCDVLEQCAHFCQQSKRPLPTSLVLVCLISLLCDVAHGELIVRPFAATALELVARVVGCSSVRNLLHRHLNFVVSRVLARLDERWATDVLAFIVEKPDEVNRIATGMVQRSLTRLCDSLAGVTDQRALQVLPAVHAVLSTALTQMGGKNQFEERRRAALDSVETNRSLSETDRVELRRTLFQYCREEVVNYAELTTVSSEQAGEYDDVSKDDGENQNAFERLAQDTLTAMRDLLVGRSWKLRTEALSCATLAVKLLGHRQLTAGDRMLKAFKKKKLRGRMDAQRVEDLVEGLNKKSRELPIVSNACELLAALAHCAGSFIQDRFIRLIYPKLIPLLRLAQFYPTLLASTVTDVSNSLVTPPSYGAMTASDACLEMLASISLATPSVVSTYALSLIKYLVVFFDQRNDPLRSPHRKIVHVNRSMVRYESERWIRREQWADVIVRQLKKINPEDVLVGLLSYDHTAPTVIKPRSAGLHPINVSALRPQ</sequence>
<proteinExistence type="predicted"/>
<evidence type="ECO:0000313" key="2">
    <source>
        <dbReference type="EMBL" id="PXF46709.1"/>
    </source>
</evidence>
<dbReference type="Pfam" id="PF24173">
    <property type="entry name" value="TPR_TTI1_N"/>
    <property type="match status" value="1"/>
</dbReference>
<comment type="caution">
    <text evidence="2">The sequence shown here is derived from an EMBL/GenBank/DDBJ whole genome shotgun (WGS) entry which is preliminary data.</text>
</comment>
<feature type="domain" description="TTI1 N-terminal TPR" evidence="1">
    <location>
        <begin position="61"/>
        <end position="293"/>
    </location>
</feature>
<dbReference type="Proteomes" id="UP000247409">
    <property type="component" value="Unassembled WGS sequence"/>
</dbReference>
<dbReference type="InterPro" id="IPR052587">
    <property type="entry name" value="TELO2-interacting_protein_1"/>
</dbReference>
<name>A0A2V3IX79_9FLOR</name>
<evidence type="ECO:0000313" key="3">
    <source>
        <dbReference type="Proteomes" id="UP000247409"/>
    </source>
</evidence>
<dbReference type="GO" id="GO:0005737">
    <property type="term" value="C:cytoplasm"/>
    <property type="evidence" value="ECO:0007669"/>
    <property type="project" value="TreeGrafter"/>
</dbReference>
<evidence type="ECO:0000259" key="1">
    <source>
        <dbReference type="Pfam" id="PF24173"/>
    </source>
</evidence>
<dbReference type="EMBL" id="NBIV01000034">
    <property type="protein sequence ID" value="PXF46709.1"/>
    <property type="molecule type" value="Genomic_DNA"/>
</dbReference>
<protein>
    <recommendedName>
        <fullName evidence="1">TTI1 N-terminal TPR domain-containing protein</fullName>
    </recommendedName>
</protein>
<organism evidence="2 3">
    <name type="scientific">Gracilariopsis chorda</name>
    <dbReference type="NCBI Taxonomy" id="448386"/>
    <lineage>
        <taxon>Eukaryota</taxon>
        <taxon>Rhodophyta</taxon>
        <taxon>Florideophyceae</taxon>
        <taxon>Rhodymeniophycidae</taxon>
        <taxon>Gracilariales</taxon>
        <taxon>Gracilariaceae</taxon>
        <taxon>Gracilariopsis</taxon>
    </lineage>
</organism>
<reference evidence="2 3" key="1">
    <citation type="journal article" date="2018" name="Mol. Biol. Evol.">
        <title>Analysis of the draft genome of the red seaweed Gracilariopsis chorda provides insights into genome size evolution in Rhodophyta.</title>
        <authorList>
            <person name="Lee J."/>
            <person name="Yang E.C."/>
            <person name="Graf L."/>
            <person name="Yang J.H."/>
            <person name="Qiu H."/>
            <person name="Zel Zion U."/>
            <person name="Chan C.X."/>
            <person name="Stephens T.G."/>
            <person name="Weber A.P.M."/>
            <person name="Boo G.H."/>
            <person name="Boo S.M."/>
            <person name="Kim K.M."/>
            <person name="Shin Y."/>
            <person name="Jung M."/>
            <person name="Lee S.J."/>
            <person name="Yim H.S."/>
            <person name="Lee J.H."/>
            <person name="Bhattacharya D."/>
            <person name="Yoon H.S."/>
        </authorList>
    </citation>
    <scope>NUCLEOTIDE SEQUENCE [LARGE SCALE GENOMIC DNA]</scope>
    <source>
        <strain evidence="2 3">SKKU-2015</strain>
        <tissue evidence="2">Whole body</tissue>
    </source>
</reference>
<dbReference type="AlphaFoldDB" id="A0A2V3IX79"/>
<dbReference type="SUPFAM" id="SSF48371">
    <property type="entry name" value="ARM repeat"/>
    <property type="match status" value="1"/>
</dbReference>
<dbReference type="PANTHER" id="PTHR18460">
    <property type="entry name" value="TEL2 INTERACTING PROTEIN 1 TTI1 FAMILY MEMBER"/>
    <property type="match status" value="1"/>
</dbReference>
<dbReference type="InterPro" id="IPR057566">
    <property type="entry name" value="TPR_TTI1_N"/>
</dbReference>
<accession>A0A2V3IX79</accession>
<dbReference type="InterPro" id="IPR016024">
    <property type="entry name" value="ARM-type_fold"/>
</dbReference>
<dbReference type="PANTHER" id="PTHR18460:SF3">
    <property type="entry name" value="TELO2-INTERACTING PROTEIN 1 HOMOLOG"/>
    <property type="match status" value="1"/>
</dbReference>